<dbReference type="AlphaFoldDB" id="A0A9X2KMZ4"/>
<dbReference type="EMBL" id="JAMLDX010000001">
    <property type="protein sequence ID" value="MCP3729133.1"/>
    <property type="molecule type" value="Genomic_DNA"/>
</dbReference>
<dbReference type="InterPro" id="IPR011990">
    <property type="entry name" value="TPR-like_helical_dom_sf"/>
</dbReference>
<dbReference type="SUPFAM" id="SSF48452">
    <property type="entry name" value="TPR-like"/>
    <property type="match status" value="1"/>
</dbReference>
<protein>
    <submittedName>
        <fullName evidence="1">Tetratricopeptide repeat protein</fullName>
    </submittedName>
</protein>
<evidence type="ECO:0000313" key="2">
    <source>
        <dbReference type="Proteomes" id="UP001139451"/>
    </source>
</evidence>
<dbReference type="Gene3D" id="1.25.40.10">
    <property type="entry name" value="Tetratricopeptide repeat domain"/>
    <property type="match status" value="1"/>
</dbReference>
<dbReference type="Pfam" id="PF14559">
    <property type="entry name" value="TPR_19"/>
    <property type="match status" value="1"/>
</dbReference>
<keyword evidence="2" id="KW-1185">Reference proteome</keyword>
<organism evidence="1 2">
    <name type="scientific">Sphingomonas tagetis</name>
    <dbReference type="NCBI Taxonomy" id="2949092"/>
    <lineage>
        <taxon>Bacteria</taxon>
        <taxon>Pseudomonadati</taxon>
        <taxon>Pseudomonadota</taxon>
        <taxon>Alphaproteobacteria</taxon>
        <taxon>Sphingomonadales</taxon>
        <taxon>Sphingomonadaceae</taxon>
        <taxon>Sphingomonas</taxon>
    </lineage>
</organism>
<evidence type="ECO:0000313" key="1">
    <source>
        <dbReference type="EMBL" id="MCP3729133.1"/>
    </source>
</evidence>
<reference evidence="1" key="1">
    <citation type="submission" date="2022-05" db="EMBL/GenBank/DDBJ databases">
        <title>Sphingomonas sp. strain MG17 Genome sequencing and assembly.</title>
        <authorList>
            <person name="Kim I."/>
        </authorList>
    </citation>
    <scope>NUCLEOTIDE SEQUENCE</scope>
    <source>
        <strain evidence="1">MG17</strain>
    </source>
</reference>
<sequence length="210" mass="23406">MARAVALFRKLGGPDWALSRALLDLAGAIQAQGRIREAEPLLREALGRMPDREGSRYSRAALALRPLADNLTRQGRHAEAEQVLRRLLAATRVPEREDSGIAKHALMDLAWNLAEQRRTAEGEAMMREALGNPPPALDRSPTVYIGRAALGRYLLRKSGDTDGALTELRRVTRAIVAREMVRETAGLLPLYQTTLQLHVEAAWRVAHRRR</sequence>
<accession>A0A9X2KMZ4</accession>
<dbReference type="Proteomes" id="UP001139451">
    <property type="component" value="Unassembled WGS sequence"/>
</dbReference>
<comment type="caution">
    <text evidence="1">The sequence shown here is derived from an EMBL/GenBank/DDBJ whole genome shotgun (WGS) entry which is preliminary data.</text>
</comment>
<proteinExistence type="predicted"/>
<name>A0A9X2KMZ4_9SPHN</name>
<dbReference type="RefSeq" id="WP_254291117.1">
    <property type="nucleotide sequence ID" value="NZ_JAMLDX010000001.1"/>
</dbReference>
<gene>
    <name evidence="1" type="ORF">M9978_01715</name>
</gene>